<dbReference type="SUPFAM" id="SSF81345">
    <property type="entry name" value="ABC transporter involved in vitamin B12 uptake, BtuC"/>
    <property type="match status" value="1"/>
</dbReference>
<accession>A0ABU9LJU9</accession>
<feature type="transmembrane region" description="Helical" evidence="8">
    <location>
        <begin position="230"/>
        <end position="259"/>
    </location>
</feature>
<keyword evidence="10" id="KW-1185">Reference proteome</keyword>
<keyword evidence="5 8" id="KW-0812">Transmembrane</keyword>
<reference evidence="9 10" key="1">
    <citation type="submission" date="2024-04" db="EMBL/GenBank/DDBJ databases">
        <authorList>
            <person name="Wu Y.S."/>
            <person name="Zhang L."/>
        </authorList>
    </citation>
    <scope>NUCLEOTIDE SEQUENCE [LARGE SCALE GENOMIC DNA]</scope>
    <source>
        <strain evidence="9 10">KG-01</strain>
    </source>
</reference>
<proteinExistence type="inferred from homology"/>
<evidence type="ECO:0000256" key="8">
    <source>
        <dbReference type="SAM" id="Phobius"/>
    </source>
</evidence>
<keyword evidence="7 8" id="KW-0472">Membrane</keyword>
<evidence type="ECO:0000256" key="5">
    <source>
        <dbReference type="ARBA" id="ARBA00022692"/>
    </source>
</evidence>
<evidence type="ECO:0000256" key="1">
    <source>
        <dbReference type="ARBA" id="ARBA00004651"/>
    </source>
</evidence>
<dbReference type="EMBL" id="JBCEWA010000001">
    <property type="protein sequence ID" value="MEL5987157.1"/>
    <property type="molecule type" value="Genomic_DNA"/>
</dbReference>
<dbReference type="PANTHER" id="PTHR30472">
    <property type="entry name" value="FERRIC ENTEROBACTIN TRANSPORT SYSTEM PERMEASE PROTEIN"/>
    <property type="match status" value="1"/>
</dbReference>
<keyword evidence="4" id="KW-1003">Cell membrane</keyword>
<comment type="similarity">
    <text evidence="2">Belongs to the binding-protein-dependent transport system permease family. FecCD subfamily.</text>
</comment>
<evidence type="ECO:0000313" key="9">
    <source>
        <dbReference type="EMBL" id="MEL5987157.1"/>
    </source>
</evidence>
<evidence type="ECO:0000256" key="6">
    <source>
        <dbReference type="ARBA" id="ARBA00022989"/>
    </source>
</evidence>
<dbReference type="RefSeq" id="WP_068457485.1">
    <property type="nucleotide sequence ID" value="NZ_CP147847.1"/>
</dbReference>
<dbReference type="Gene3D" id="1.10.3470.10">
    <property type="entry name" value="ABC transporter involved in vitamin B12 uptake, BtuC"/>
    <property type="match status" value="1"/>
</dbReference>
<protein>
    <submittedName>
        <fullName evidence="9">Iron ABC transporter permease</fullName>
    </submittedName>
</protein>
<dbReference type="InterPro" id="IPR000522">
    <property type="entry name" value="ABC_transptr_permease_BtuC"/>
</dbReference>
<gene>
    <name evidence="9" type="ORF">AAF454_01810</name>
</gene>
<comment type="caution">
    <text evidence="9">The sequence shown here is derived from an EMBL/GenBank/DDBJ whole genome shotgun (WGS) entry which is preliminary data.</text>
</comment>
<sequence>MGVFLVICCAFLGLSVGYSSMGFRSVIATFFGYGEVSDEFILFSIRLPRILILILAGVALAVAGAVLQTLTKNDLADPGIIGINAGAGVGITVLYLFAKGELTNFSYALPIVGFVSAIITALLIYSFSYERNRGIQPFRLILVGVGFAAALSGIMVMLISSANRSDVDFIAGWLAGNVWGADWPFVWALLPWVLILVPFTIMRSNHLNILGLSEPMAVGLGASLNKQRMYFLLLAVGLAAAAVSVTGGIGFIGLMAPHIARSLVGPRHQRFLPMTIVIGPILLLVADAIGRSILTESSIPVGIVVAIIGAPYFLYLLKKQV</sequence>
<feature type="transmembrane region" description="Helical" evidence="8">
    <location>
        <begin position="48"/>
        <end position="67"/>
    </location>
</feature>
<dbReference type="CDD" id="cd06550">
    <property type="entry name" value="TM_ABC_iron-siderophores_like"/>
    <property type="match status" value="1"/>
</dbReference>
<feature type="transmembrane region" description="Helical" evidence="8">
    <location>
        <begin position="271"/>
        <end position="293"/>
    </location>
</feature>
<evidence type="ECO:0000313" key="10">
    <source>
        <dbReference type="Proteomes" id="UP001398420"/>
    </source>
</evidence>
<comment type="subcellular location">
    <subcellularLocation>
        <location evidence="1">Cell membrane</location>
        <topology evidence="1">Multi-pass membrane protein</topology>
    </subcellularLocation>
</comment>
<dbReference type="InterPro" id="IPR037294">
    <property type="entry name" value="ABC_BtuC-like"/>
</dbReference>
<dbReference type="Proteomes" id="UP001398420">
    <property type="component" value="Unassembled WGS sequence"/>
</dbReference>
<keyword evidence="6 8" id="KW-1133">Transmembrane helix</keyword>
<evidence type="ECO:0000256" key="3">
    <source>
        <dbReference type="ARBA" id="ARBA00022448"/>
    </source>
</evidence>
<feature type="transmembrane region" description="Helical" evidence="8">
    <location>
        <begin position="79"/>
        <end position="98"/>
    </location>
</feature>
<dbReference type="PANTHER" id="PTHR30472:SF69">
    <property type="entry name" value="HEME-IRON TRANSPORT SYSTEM PERMEASE PROTEIN ISDF-RELATED"/>
    <property type="match status" value="1"/>
</dbReference>
<dbReference type="Pfam" id="PF01032">
    <property type="entry name" value="FecCD"/>
    <property type="match status" value="1"/>
</dbReference>
<feature type="transmembrane region" description="Helical" evidence="8">
    <location>
        <begin position="140"/>
        <end position="163"/>
    </location>
</feature>
<evidence type="ECO:0000256" key="2">
    <source>
        <dbReference type="ARBA" id="ARBA00007935"/>
    </source>
</evidence>
<feature type="transmembrane region" description="Helical" evidence="8">
    <location>
        <begin position="104"/>
        <end position="128"/>
    </location>
</feature>
<evidence type="ECO:0000256" key="4">
    <source>
        <dbReference type="ARBA" id="ARBA00022475"/>
    </source>
</evidence>
<evidence type="ECO:0000256" key="7">
    <source>
        <dbReference type="ARBA" id="ARBA00023136"/>
    </source>
</evidence>
<feature type="transmembrane region" description="Helical" evidence="8">
    <location>
        <begin position="299"/>
        <end position="317"/>
    </location>
</feature>
<keyword evidence="3" id="KW-0813">Transport</keyword>
<feature type="transmembrane region" description="Helical" evidence="8">
    <location>
        <begin position="183"/>
        <end position="200"/>
    </location>
</feature>
<name>A0ABU9LJU9_9BACL</name>
<organism evidence="9 10">
    <name type="scientific">Kurthia gibsonii</name>
    <dbReference type="NCBI Taxonomy" id="33946"/>
    <lineage>
        <taxon>Bacteria</taxon>
        <taxon>Bacillati</taxon>
        <taxon>Bacillota</taxon>
        <taxon>Bacilli</taxon>
        <taxon>Bacillales</taxon>
        <taxon>Caryophanaceae</taxon>
        <taxon>Kurthia</taxon>
    </lineage>
</organism>